<dbReference type="AlphaFoldDB" id="A0A0X3P345"/>
<gene>
    <name evidence="2" type="ORF">TR105128</name>
</gene>
<sequence length="109" mass="12141">MTANKREMTIKVSRVFVGDVNSRSAAVGETSMSPNAIGEHPTRKKPNNHIRSITFTLGNLGHQDNSEAHQSKELLIQVGWVLFFPLHHEPVIGLSPKARKLQQAGWFSQ</sequence>
<dbReference type="EMBL" id="GEEE01016916">
    <property type="protein sequence ID" value="JAP46309.1"/>
    <property type="molecule type" value="Transcribed_RNA"/>
</dbReference>
<accession>A0A0X3P345</accession>
<evidence type="ECO:0000313" key="2">
    <source>
        <dbReference type="EMBL" id="JAP46309.1"/>
    </source>
</evidence>
<evidence type="ECO:0000256" key="1">
    <source>
        <dbReference type="SAM" id="MobiDB-lite"/>
    </source>
</evidence>
<protein>
    <submittedName>
        <fullName evidence="2">Uncharacterized protein</fullName>
    </submittedName>
</protein>
<organism evidence="2">
    <name type="scientific">Schistocephalus solidus</name>
    <name type="common">Tapeworm</name>
    <dbReference type="NCBI Taxonomy" id="70667"/>
    <lineage>
        <taxon>Eukaryota</taxon>
        <taxon>Metazoa</taxon>
        <taxon>Spiralia</taxon>
        <taxon>Lophotrochozoa</taxon>
        <taxon>Platyhelminthes</taxon>
        <taxon>Cestoda</taxon>
        <taxon>Eucestoda</taxon>
        <taxon>Diphyllobothriidea</taxon>
        <taxon>Diphyllobothriidae</taxon>
        <taxon>Schistocephalus</taxon>
    </lineage>
</organism>
<proteinExistence type="predicted"/>
<feature type="region of interest" description="Disordered" evidence="1">
    <location>
        <begin position="27"/>
        <end position="47"/>
    </location>
</feature>
<name>A0A0X3P345_SCHSO</name>
<reference evidence="2" key="1">
    <citation type="submission" date="2016-01" db="EMBL/GenBank/DDBJ databases">
        <title>Reference transcriptome for the parasite Schistocephalus solidus: insights into the molecular evolution of parasitism.</title>
        <authorList>
            <person name="Hebert F.O."/>
            <person name="Grambauer S."/>
            <person name="Barber I."/>
            <person name="Landry C.R."/>
            <person name="Aubin-Horth N."/>
        </authorList>
    </citation>
    <scope>NUCLEOTIDE SEQUENCE</scope>
</reference>